<evidence type="ECO:0008006" key="4">
    <source>
        <dbReference type="Google" id="ProtNLM"/>
    </source>
</evidence>
<accession>A0A242CK81</accession>
<dbReference type="AlphaFoldDB" id="A0A242CK81"/>
<dbReference type="EMBL" id="NGLE02000001">
    <property type="protein sequence ID" value="MEI5992724.1"/>
    <property type="molecule type" value="Genomic_DNA"/>
</dbReference>
<dbReference type="STRING" id="1834181.A5880_001341"/>
<dbReference type="EMBL" id="NGLE01000001">
    <property type="protein sequence ID" value="OTO10657.1"/>
    <property type="molecule type" value="Genomic_DNA"/>
</dbReference>
<keyword evidence="3" id="KW-1185">Reference proteome</keyword>
<organism evidence="2">
    <name type="scientific">Candidatus Enterococcus mansonii</name>
    <dbReference type="NCBI Taxonomy" id="1834181"/>
    <lineage>
        <taxon>Bacteria</taxon>
        <taxon>Bacillati</taxon>
        <taxon>Bacillota</taxon>
        <taxon>Bacilli</taxon>
        <taxon>Lactobacillales</taxon>
        <taxon>Enterococcaceae</taxon>
        <taxon>Enterococcus</taxon>
    </lineage>
</organism>
<dbReference type="RefSeq" id="WP_086330263.1">
    <property type="nucleotide sequence ID" value="NZ_NGLE02000001.1"/>
</dbReference>
<evidence type="ECO:0000313" key="2">
    <source>
        <dbReference type="EMBL" id="OTO10657.1"/>
    </source>
</evidence>
<gene>
    <name evidence="1" type="ORF">A5880_000246</name>
    <name evidence="2" type="ORF">A5880_001341</name>
</gene>
<reference evidence="1 3" key="2">
    <citation type="submission" date="2018-07" db="EMBL/GenBank/DDBJ databases">
        <title>The Genome Sequence of Enterococcus sp. DIV0659b.</title>
        <authorList>
            <consortium name="The Broad Institute Genomics Platform"/>
            <consortium name="The Broad Institute Genomic Center for Infectious Diseases"/>
            <person name="Earl A."/>
            <person name="Manson A."/>
            <person name="Schwartman J."/>
            <person name="Gilmore M."/>
            <person name="Abouelleil A."/>
            <person name="Cao P."/>
            <person name="Chapman S."/>
            <person name="Cusick C."/>
            <person name="Shea T."/>
            <person name="Young S."/>
            <person name="Neafsey D."/>
            <person name="Nusbaum C."/>
            <person name="Birren B."/>
        </authorList>
    </citation>
    <scope>NUCLEOTIDE SEQUENCE [LARGE SCALE GENOMIC DNA]</scope>
    <source>
        <strain evidence="1 3">4G2_DIV0659</strain>
    </source>
</reference>
<name>A0A242CK81_9ENTE</name>
<reference evidence="2" key="1">
    <citation type="submission" date="2017-05" db="EMBL/GenBank/DDBJ databases">
        <title>The Genome Sequence of Enterococcus sp. 4G2_DIV0659.</title>
        <authorList>
            <consortium name="The Broad Institute Genomics Platform"/>
            <consortium name="The Broad Institute Genomic Center for Infectious Diseases"/>
            <person name="Earl A."/>
            <person name="Manson A."/>
            <person name="Schwartman J."/>
            <person name="Gilmore M."/>
            <person name="Abouelleil A."/>
            <person name="Cao P."/>
            <person name="Chapman S."/>
            <person name="Cusick C."/>
            <person name="Shea T."/>
            <person name="Young S."/>
            <person name="Neafsey D."/>
            <person name="Nusbaum C."/>
            <person name="Birren B."/>
        </authorList>
    </citation>
    <scope>NUCLEOTIDE SEQUENCE [LARGE SCALE GENOMIC DNA]</scope>
    <source>
        <strain evidence="2">4G2_DIV0659</strain>
    </source>
</reference>
<dbReference type="Proteomes" id="UP000195139">
    <property type="component" value="Unassembled WGS sequence"/>
</dbReference>
<dbReference type="OrthoDB" id="1644322at2"/>
<proteinExistence type="predicted"/>
<evidence type="ECO:0000313" key="3">
    <source>
        <dbReference type="Proteomes" id="UP000195139"/>
    </source>
</evidence>
<evidence type="ECO:0000313" key="1">
    <source>
        <dbReference type="EMBL" id="MEI5992724.1"/>
    </source>
</evidence>
<comment type="caution">
    <text evidence="2">The sequence shown here is derived from an EMBL/GenBank/DDBJ whole genome shotgun (WGS) entry which is preliminary data.</text>
</comment>
<protein>
    <recommendedName>
        <fullName evidence="4">YolD-like protein</fullName>
    </recommendedName>
</protein>
<sequence length="127" mass="14865">MPSKIDLSDPYFNDYQDRGIKKWNGFYLSEHTSIIDKEKTAAKKNIPQKRRMTEGEIGQLLEFAFNNNRQVTIQLEIVDSEGNYNDDTIGFVEGFDELGLMIGLQKVHYDEIRNVELFHLKKWSDMT</sequence>